<comment type="caution">
    <text evidence="10">The sequence shown here is derived from an EMBL/GenBank/DDBJ whole genome shotgun (WGS) entry which is preliminary data.</text>
</comment>
<dbReference type="SUPFAM" id="SSF82199">
    <property type="entry name" value="SET domain"/>
    <property type="match status" value="1"/>
</dbReference>
<dbReference type="InterPro" id="IPR001214">
    <property type="entry name" value="SET_dom"/>
</dbReference>
<feature type="compositionally biased region" description="Polar residues" evidence="7">
    <location>
        <begin position="866"/>
        <end position="887"/>
    </location>
</feature>
<organism evidence="10 11">
    <name type="scientific">Peronospora farinosa</name>
    <dbReference type="NCBI Taxonomy" id="134698"/>
    <lineage>
        <taxon>Eukaryota</taxon>
        <taxon>Sar</taxon>
        <taxon>Stramenopiles</taxon>
        <taxon>Oomycota</taxon>
        <taxon>Peronosporomycetes</taxon>
        <taxon>Peronosporales</taxon>
        <taxon>Peronosporaceae</taxon>
        <taxon>Peronospora</taxon>
    </lineage>
</organism>
<feature type="region of interest" description="Disordered" evidence="7">
    <location>
        <begin position="341"/>
        <end position="422"/>
    </location>
</feature>
<feature type="domain" description="SET" evidence="8">
    <location>
        <begin position="1237"/>
        <end position="1353"/>
    </location>
</feature>
<feature type="compositionally biased region" description="Low complexity" evidence="7">
    <location>
        <begin position="1"/>
        <end position="12"/>
    </location>
</feature>
<feature type="region of interest" description="Disordered" evidence="7">
    <location>
        <begin position="1365"/>
        <end position="1386"/>
    </location>
</feature>
<evidence type="ECO:0000256" key="6">
    <source>
        <dbReference type="ARBA" id="ARBA00048568"/>
    </source>
</evidence>
<feature type="region of interest" description="Disordered" evidence="7">
    <location>
        <begin position="166"/>
        <end position="207"/>
    </location>
</feature>
<feature type="region of interest" description="Disordered" evidence="7">
    <location>
        <begin position="74"/>
        <end position="129"/>
    </location>
</feature>
<dbReference type="InterPro" id="IPR033467">
    <property type="entry name" value="Tesmin/TSO1-like_CXC"/>
</dbReference>
<sequence>MLSPSNSVIVVDDSSDDEPVPLSGKQVVSLIVSSSDESDSVSLCLVKKPRVASPTLSATLTDLTSIHYGSGSELIEEKKRERPLQKKHESDTCEYSAPRGETLAPVNKASLAGQSSATIESGDDDTSEEAAQLRLTDTDGRMYSDFISFSELQAQQREFERLQAHAHRTSKSMPHKIARRATAGSKRKASDTASVTHSRNKCPSMRKMTPPSPFGFDHSKSSDVFSFSLSSDIENHASASSVRAKLISMKDVATRERELARMCNDNAKKICQAVPSKKRKITDSPKPSVPKPSLSPLKDQKNLVDETHWFDDNYTEADIPFQPEPSLEESLSKLNNDKFNDEEHMFSKPTKSNLQISLGRTTEQSQERGKTELCVEWKKSSKLKRKKGKNKPRPSSAKAGAIISTSTKAGPSSKKLAHRRNARDTVMPGTVWRNVCFDIGPMTLLPLDSNVAHPFYSVFDCPLLSYDVDGSLRRRCKIFPQLGSSTQFPLSTQESAKLEQNITQQDMDTLVTELIHRELPRLRACRQRKTTAILIEARAKIKTYLAAHEALKKQGVHYQTQGKRLGDVAVLSKSLLNQMKQEKMTQALSLGYYTMLGETLSVEEKVFPQDVNQLPYSRPLSKSTAYIGLKANIRAEDDLILHYKPYFGEDDDGADIDEAWYDAIGPKSSSLSLGLDGEVNECLLRLVVCECGTTDNVFSALKNVLGFAQAYSDYSEMKKLDDSFNLAKRRIKEAKELISRKPKEFPLAKLVSLEPSLQDITDCQKTLAERLTPPPNYFDSNLARHHSNRSYGLGLRSTKNYAELIETYRDMFCRMCYDYHCLEHGIEHPLPSHRVDPVYPPVRLSPVAFATLAKLQSGHDLRPTDRSSGSCVSTVSPRTSAGAPNSSNYTAVDSFQSEGLHSGYVRTDKGIDGELGLSETNYTIAADGEVTTTEHLQETRRSSRALTRICTSASQSLIMQGARPFQKKQYGPYRAQLYPQVADESEYLDDYYCGQVTAIVHQSQQADEKCLNECWKAEISTASTDIVKLMSDTELTLLRKLRDIIGDNPCLISSTSKSATCKEVKALLEYDCNSKRTRTSAMDILPLSLEARSNHNGRKRSRALKSRSSSNQSLLNKTRNNCLKDRGANHEYEPCDHEGACDSTGCSCMTRDHTCHKACSCSRSCPNRFPGCKCSLGNCRTKACPCFIAARECNPDLCVTCGASEVPALIFDKERRNMSALDLGICCNVNILRGLHKKVGVGYSTTHGWGAFALEPIKRGEFIYEYHGALLSQDEAERRGSIYDKMTISFLFDVDDDSVVDAIRKGNKSKFANHSTTNKKCKSKVLTVGGEHRISIWAQQDIAKGEELFFDYGYQGETAPDWSQLRIKGSARRGSKKKVEEKKKEY</sequence>
<dbReference type="GO" id="GO:0003682">
    <property type="term" value="F:chromatin binding"/>
    <property type="evidence" value="ECO:0007669"/>
    <property type="project" value="TreeGrafter"/>
</dbReference>
<feature type="compositionally biased region" description="Basic and acidic residues" evidence="7">
    <location>
        <begin position="75"/>
        <end position="91"/>
    </location>
</feature>
<evidence type="ECO:0000256" key="4">
    <source>
        <dbReference type="ARBA" id="ARBA00023015"/>
    </source>
</evidence>
<evidence type="ECO:0000313" key="11">
    <source>
        <dbReference type="Proteomes" id="UP001159659"/>
    </source>
</evidence>
<evidence type="ECO:0000259" key="9">
    <source>
        <dbReference type="PROSITE" id="PS51633"/>
    </source>
</evidence>
<feature type="compositionally biased region" description="Basic and acidic residues" evidence="7">
    <location>
        <begin position="1377"/>
        <end position="1386"/>
    </location>
</feature>
<dbReference type="InterPro" id="IPR046341">
    <property type="entry name" value="SET_dom_sf"/>
</dbReference>
<feature type="compositionally biased region" description="Polar residues" evidence="7">
    <location>
        <begin position="349"/>
        <end position="364"/>
    </location>
</feature>
<comment type="catalytic activity">
    <reaction evidence="6">
        <text>L-lysyl(27)-[histone H3] + 3 S-adenosyl-L-methionine = N(6),N(6),N(6)-trimethyl-L-lysyl(27)-[histone H3] + 3 S-adenosyl-L-homocysteine + 3 H(+)</text>
        <dbReference type="Rhea" id="RHEA:60292"/>
        <dbReference type="Rhea" id="RHEA-COMP:15535"/>
        <dbReference type="Rhea" id="RHEA-COMP:15548"/>
        <dbReference type="ChEBI" id="CHEBI:15378"/>
        <dbReference type="ChEBI" id="CHEBI:29969"/>
        <dbReference type="ChEBI" id="CHEBI:57856"/>
        <dbReference type="ChEBI" id="CHEBI:59789"/>
        <dbReference type="ChEBI" id="CHEBI:61961"/>
        <dbReference type="EC" id="2.1.1.356"/>
    </reaction>
</comment>
<evidence type="ECO:0000256" key="5">
    <source>
        <dbReference type="ARBA" id="ARBA00023163"/>
    </source>
</evidence>
<name>A0AAV0TDN6_9STRA</name>
<feature type="compositionally biased region" description="Basic and acidic residues" evidence="7">
    <location>
        <begin position="365"/>
        <end position="379"/>
    </location>
</feature>
<keyword evidence="5" id="KW-0804">Transcription</keyword>
<dbReference type="EMBL" id="CANTFK010000589">
    <property type="protein sequence ID" value="CAI5718455.1"/>
    <property type="molecule type" value="Genomic_DNA"/>
</dbReference>
<evidence type="ECO:0000256" key="1">
    <source>
        <dbReference type="ARBA" id="ARBA00022603"/>
    </source>
</evidence>
<feature type="region of interest" description="Disordered" evidence="7">
    <location>
        <begin position="1"/>
        <end position="22"/>
    </location>
</feature>
<dbReference type="Gene3D" id="2.170.270.10">
    <property type="entry name" value="SET domain"/>
    <property type="match status" value="1"/>
</dbReference>
<dbReference type="CDD" id="cd10519">
    <property type="entry name" value="SET_EZH"/>
    <property type="match status" value="1"/>
</dbReference>
<dbReference type="SMART" id="SM01114">
    <property type="entry name" value="CXC"/>
    <property type="match status" value="1"/>
</dbReference>
<keyword evidence="1" id="KW-0489">Methyltransferase</keyword>
<dbReference type="InterPro" id="IPR026489">
    <property type="entry name" value="CXC_dom"/>
</dbReference>
<gene>
    <name evidence="10" type="ORF">PFR002_LOCUS3635</name>
</gene>
<dbReference type="GO" id="GO:0032259">
    <property type="term" value="P:methylation"/>
    <property type="evidence" value="ECO:0007669"/>
    <property type="project" value="UniProtKB-KW"/>
</dbReference>
<accession>A0AAV0TDN6</accession>
<dbReference type="Proteomes" id="UP001159659">
    <property type="component" value="Unassembled WGS sequence"/>
</dbReference>
<feature type="compositionally biased region" description="Basic residues" evidence="7">
    <location>
        <begin position="1095"/>
        <end position="1105"/>
    </location>
</feature>
<dbReference type="InterPro" id="IPR041355">
    <property type="entry name" value="Pre-SET_CXC"/>
</dbReference>
<feature type="region of interest" description="Disordered" evidence="7">
    <location>
        <begin position="274"/>
        <end position="300"/>
    </location>
</feature>
<proteinExistence type="predicted"/>
<evidence type="ECO:0000259" key="8">
    <source>
        <dbReference type="PROSITE" id="PS50280"/>
    </source>
</evidence>
<feature type="compositionally biased region" description="Basic residues" evidence="7">
    <location>
        <begin position="380"/>
        <end position="392"/>
    </location>
</feature>
<evidence type="ECO:0000256" key="3">
    <source>
        <dbReference type="ARBA" id="ARBA00022691"/>
    </source>
</evidence>
<evidence type="ECO:0000256" key="2">
    <source>
        <dbReference type="ARBA" id="ARBA00022679"/>
    </source>
</evidence>
<feature type="region of interest" description="Disordered" evidence="7">
    <location>
        <begin position="858"/>
        <end position="887"/>
    </location>
</feature>
<dbReference type="PANTHER" id="PTHR45747:SF4">
    <property type="entry name" value="HISTONE-LYSINE N-METHYLTRANSFERASE E(Z)"/>
    <property type="match status" value="1"/>
</dbReference>
<keyword evidence="3" id="KW-0949">S-adenosyl-L-methionine</keyword>
<keyword evidence="2" id="KW-0808">Transferase</keyword>
<dbReference type="Pfam" id="PF00856">
    <property type="entry name" value="SET"/>
    <property type="match status" value="1"/>
</dbReference>
<feature type="region of interest" description="Disordered" evidence="7">
    <location>
        <begin position="1091"/>
        <end position="1113"/>
    </location>
</feature>
<dbReference type="PROSITE" id="PS51633">
    <property type="entry name" value="CXC"/>
    <property type="match status" value="1"/>
</dbReference>
<feature type="domain" description="CXC" evidence="9">
    <location>
        <begin position="1118"/>
        <end position="1218"/>
    </location>
</feature>
<dbReference type="GO" id="GO:0140951">
    <property type="term" value="F:histone H3K27 trimethyltransferase activity"/>
    <property type="evidence" value="ECO:0007669"/>
    <property type="project" value="UniProtKB-EC"/>
</dbReference>
<evidence type="ECO:0000313" key="10">
    <source>
        <dbReference type="EMBL" id="CAI5718455.1"/>
    </source>
</evidence>
<dbReference type="InterPro" id="IPR045318">
    <property type="entry name" value="EZH1/2-like"/>
</dbReference>
<dbReference type="GO" id="GO:0031507">
    <property type="term" value="P:heterochromatin formation"/>
    <property type="evidence" value="ECO:0007669"/>
    <property type="project" value="TreeGrafter"/>
</dbReference>
<dbReference type="SMART" id="SM00317">
    <property type="entry name" value="SET"/>
    <property type="match status" value="1"/>
</dbReference>
<dbReference type="Pfam" id="PF18264">
    <property type="entry name" value="preSET_CXC"/>
    <property type="match status" value="1"/>
</dbReference>
<dbReference type="PANTHER" id="PTHR45747">
    <property type="entry name" value="HISTONE-LYSINE N-METHYLTRANSFERASE E(Z)"/>
    <property type="match status" value="1"/>
</dbReference>
<keyword evidence="4" id="KW-0805">Transcription regulation</keyword>
<protein>
    <submittedName>
        <fullName evidence="10">Uncharacterized protein</fullName>
    </submittedName>
</protein>
<reference evidence="10" key="1">
    <citation type="submission" date="2022-12" db="EMBL/GenBank/DDBJ databases">
        <authorList>
            <person name="Webb A."/>
        </authorList>
    </citation>
    <scope>NUCLEOTIDE SEQUENCE</scope>
    <source>
        <strain evidence="10">Pf2</strain>
    </source>
</reference>
<dbReference type="PROSITE" id="PS50280">
    <property type="entry name" value="SET"/>
    <property type="match status" value="1"/>
</dbReference>
<feature type="compositionally biased region" description="Basic residues" evidence="7">
    <location>
        <begin position="166"/>
        <end position="179"/>
    </location>
</feature>
<evidence type="ECO:0000256" key="7">
    <source>
        <dbReference type="SAM" id="MobiDB-lite"/>
    </source>
</evidence>
<dbReference type="GO" id="GO:0005634">
    <property type="term" value="C:nucleus"/>
    <property type="evidence" value="ECO:0007669"/>
    <property type="project" value="TreeGrafter"/>
</dbReference>